<sequence>MQDDRQMDLALWRYGIISPLLHRDANDVQLCEMLAVVSQSSYIHPHDGRYVTLSAEAIRKWLYRFNHGGLGALCDKERSDKGTHDVPAPLANEMFELRLAHPRWTLSLMLRELVERQLWDETRPSRSTLYRFARNNNLMRDPHLATAEVVRPFEFDKFGQMWIGDFMHGPKLYEGKKKRKSYLHVIIDDCTRYVVSGRFYSTESTQSLIIELMTAIRRHGIPHRLYTDNGSAYNSRHLKIVCANLSMRQPHTPPGRPQGRSKVERFFRTVRDQFLAKQRYKTFDEINTAFTLYLNDYHRRIHSTLECSPMQKRLGVDSVCQPVPEVADIESLFRLKRRCRVYNDGTIRLKKKAFEVPGCLPGQRVTIYYMPWDLSRIYYGDDLKPAKPVDLTANAYRFDNANFAHTKEKDNDTE</sequence>
<dbReference type="GO" id="GO:0015074">
    <property type="term" value="P:DNA integration"/>
    <property type="evidence" value="ECO:0007669"/>
    <property type="project" value="InterPro"/>
</dbReference>
<dbReference type="PANTHER" id="PTHR35004:SF6">
    <property type="entry name" value="TRANSPOSASE"/>
    <property type="match status" value="1"/>
</dbReference>
<dbReference type="PANTHER" id="PTHR35004">
    <property type="entry name" value="TRANSPOSASE RV3428C-RELATED"/>
    <property type="match status" value="1"/>
</dbReference>
<protein>
    <submittedName>
        <fullName evidence="2">Transposase</fullName>
    </submittedName>
</protein>
<dbReference type="AlphaFoldDB" id="A0A5K7ZFP3"/>
<accession>A0A5K7ZFP3</accession>
<feature type="domain" description="Integrase catalytic" evidence="1">
    <location>
        <begin position="148"/>
        <end position="317"/>
    </location>
</feature>
<dbReference type="Pfam" id="PF00665">
    <property type="entry name" value="rve"/>
    <property type="match status" value="1"/>
</dbReference>
<gene>
    <name evidence="2" type="ORF">DSCO28_03170</name>
</gene>
<dbReference type="InterPro" id="IPR036397">
    <property type="entry name" value="RNaseH_sf"/>
</dbReference>
<dbReference type="RefSeq" id="WP_155308344.1">
    <property type="nucleotide sequence ID" value="NZ_AP021876.1"/>
</dbReference>
<dbReference type="Gene3D" id="3.30.420.10">
    <property type="entry name" value="Ribonuclease H-like superfamily/Ribonuclease H"/>
    <property type="match status" value="1"/>
</dbReference>
<dbReference type="KEGG" id="dov:DSCO28_03170"/>
<evidence type="ECO:0000313" key="3">
    <source>
        <dbReference type="Proteomes" id="UP000425960"/>
    </source>
</evidence>
<evidence type="ECO:0000259" key="1">
    <source>
        <dbReference type="PROSITE" id="PS50994"/>
    </source>
</evidence>
<dbReference type="InterPro" id="IPR001584">
    <property type="entry name" value="Integrase_cat-core"/>
</dbReference>
<dbReference type="Pfam" id="PF13565">
    <property type="entry name" value="HTH_32"/>
    <property type="match status" value="1"/>
</dbReference>
<name>A0A5K7ZFP3_9BACT</name>
<proteinExistence type="predicted"/>
<dbReference type="GO" id="GO:0003676">
    <property type="term" value="F:nucleic acid binding"/>
    <property type="evidence" value="ECO:0007669"/>
    <property type="project" value="InterPro"/>
</dbReference>
<dbReference type="PROSITE" id="PS50994">
    <property type="entry name" value="INTEGRASE"/>
    <property type="match status" value="1"/>
</dbReference>
<dbReference type="EMBL" id="AP021876">
    <property type="protein sequence ID" value="BBO79751.1"/>
    <property type="molecule type" value="Genomic_DNA"/>
</dbReference>
<evidence type="ECO:0000313" key="2">
    <source>
        <dbReference type="EMBL" id="BBO79751.1"/>
    </source>
</evidence>
<organism evidence="2 3">
    <name type="scientific">Desulfosarcina ovata subsp. sediminis</name>
    <dbReference type="NCBI Taxonomy" id="885957"/>
    <lineage>
        <taxon>Bacteria</taxon>
        <taxon>Pseudomonadati</taxon>
        <taxon>Thermodesulfobacteriota</taxon>
        <taxon>Desulfobacteria</taxon>
        <taxon>Desulfobacterales</taxon>
        <taxon>Desulfosarcinaceae</taxon>
        <taxon>Desulfosarcina</taxon>
    </lineage>
</organism>
<dbReference type="SUPFAM" id="SSF53098">
    <property type="entry name" value="Ribonuclease H-like"/>
    <property type="match status" value="1"/>
</dbReference>
<dbReference type="InterPro" id="IPR012337">
    <property type="entry name" value="RNaseH-like_sf"/>
</dbReference>
<reference evidence="2 3" key="1">
    <citation type="submission" date="2019-11" db="EMBL/GenBank/DDBJ databases">
        <title>Comparative genomics of hydrocarbon-degrading Desulfosarcina strains.</title>
        <authorList>
            <person name="Watanabe M."/>
            <person name="Kojima H."/>
            <person name="Fukui M."/>
        </authorList>
    </citation>
    <scope>NUCLEOTIDE SEQUENCE [LARGE SCALE GENOMIC DNA]</scope>
    <source>
        <strain evidence="2 3">28bB2T</strain>
    </source>
</reference>
<dbReference type="Proteomes" id="UP000425960">
    <property type="component" value="Chromosome"/>
</dbReference>